<reference evidence="1 2" key="1">
    <citation type="journal article" date="2023" name="Microbiol. Spectr.">
        <title>Symbiosis of Carpenter Bees with Uncharacterized Lactic Acid Bacteria Showing NAD Auxotrophy.</title>
        <authorList>
            <person name="Kawasaki S."/>
            <person name="Ozawa K."/>
            <person name="Mori T."/>
            <person name="Yamamoto A."/>
            <person name="Ito M."/>
            <person name="Ohkuma M."/>
            <person name="Sakamoto M."/>
            <person name="Matsutani M."/>
        </authorList>
    </citation>
    <scope>NUCLEOTIDE SEQUENCE [LARGE SCALE GENOMIC DNA]</scope>
    <source>
        <strain evidence="1 2">Kim32-2</strain>
    </source>
</reference>
<dbReference type="InterPro" id="IPR012337">
    <property type="entry name" value="RNaseH-like_sf"/>
</dbReference>
<dbReference type="SUPFAM" id="SSF53098">
    <property type="entry name" value="Ribonuclease H-like"/>
    <property type="match status" value="1"/>
</dbReference>
<dbReference type="InterPro" id="IPR036397">
    <property type="entry name" value="RNaseH_sf"/>
</dbReference>
<name>A0ABN6SPD2_9LACO</name>
<evidence type="ECO:0000313" key="2">
    <source>
        <dbReference type="Proteomes" id="UP001321741"/>
    </source>
</evidence>
<accession>A0ABN6SPD2</accession>
<proteinExistence type="predicted"/>
<dbReference type="PANTHER" id="PTHR46889">
    <property type="entry name" value="TRANSPOSASE INSF FOR INSERTION SEQUENCE IS3B-RELATED"/>
    <property type="match status" value="1"/>
</dbReference>
<organism evidence="1 2">
    <name type="scientific">Lactobacillus xylocopicola</name>
    <dbReference type="NCBI Taxonomy" id="2976676"/>
    <lineage>
        <taxon>Bacteria</taxon>
        <taxon>Bacillati</taxon>
        <taxon>Bacillota</taxon>
        <taxon>Bacilli</taxon>
        <taxon>Lactobacillales</taxon>
        <taxon>Lactobacillaceae</taxon>
        <taxon>Lactobacillus</taxon>
    </lineage>
</organism>
<evidence type="ECO:0000313" key="1">
    <source>
        <dbReference type="EMBL" id="BDR61171.1"/>
    </source>
</evidence>
<keyword evidence="2" id="KW-1185">Reference proteome</keyword>
<dbReference type="PANTHER" id="PTHR46889:SF4">
    <property type="entry name" value="TRANSPOSASE INSO FOR INSERTION SEQUENCE ELEMENT IS911B-RELATED"/>
    <property type="match status" value="1"/>
</dbReference>
<dbReference type="InterPro" id="IPR050900">
    <property type="entry name" value="Transposase_IS3/IS150/IS904"/>
</dbReference>
<gene>
    <name evidence="1" type="ORF">KIM322_14320</name>
</gene>
<dbReference type="EMBL" id="AP026803">
    <property type="protein sequence ID" value="BDR61171.1"/>
    <property type="molecule type" value="Genomic_DNA"/>
</dbReference>
<sequence length="87" mass="10083">MNGYISHLLKTFTVVKSSATPLVSRPKLPYRMTIHSDQGIQYQSKAYCQTLKQHHVFQSMSRRATCHDNAACESLFHIMKVELDYYT</sequence>
<dbReference type="Proteomes" id="UP001321741">
    <property type="component" value="Chromosome"/>
</dbReference>
<protein>
    <recommendedName>
        <fullName evidence="3">Integrase catalytic domain-containing protein</fullName>
    </recommendedName>
</protein>
<dbReference type="Gene3D" id="3.30.420.10">
    <property type="entry name" value="Ribonuclease H-like superfamily/Ribonuclease H"/>
    <property type="match status" value="1"/>
</dbReference>
<evidence type="ECO:0008006" key="3">
    <source>
        <dbReference type="Google" id="ProtNLM"/>
    </source>
</evidence>